<dbReference type="SUPFAM" id="SSF55874">
    <property type="entry name" value="ATPase domain of HSP90 chaperone/DNA topoisomerase II/histidine kinase"/>
    <property type="match status" value="1"/>
</dbReference>
<evidence type="ECO:0000256" key="2">
    <source>
        <dbReference type="ARBA" id="ARBA00004651"/>
    </source>
</evidence>
<dbReference type="AlphaFoldDB" id="A0A2P6MDL3"/>
<dbReference type="FunFam" id="3.30.565.10:FF:000006">
    <property type="entry name" value="Sensor histidine kinase WalK"/>
    <property type="match status" value="1"/>
</dbReference>
<evidence type="ECO:0000256" key="9">
    <source>
        <dbReference type="ARBA" id="ARBA00022777"/>
    </source>
</evidence>
<evidence type="ECO:0000256" key="10">
    <source>
        <dbReference type="ARBA" id="ARBA00022840"/>
    </source>
</evidence>
<feature type="domain" description="Histidine kinase" evidence="15">
    <location>
        <begin position="394"/>
        <end position="612"/>
    </location>
</feature>
<keyword evidence="5" id="KW-0597">Phosphoprotein</keyword>
<dbReference type="InterPro" id="IPR036097">
    <property type="entry name" value="HisK_dim/P_sf"/>
</dbReference>
<dbReference type="EMBL" id="PVNS01000018">
    <property type="protein sequence ID" value="PRO64366.1"/>
    <property type="molecule type" value="Genomic_DNA"/>
</dbReference>
<dbReference type="EC" id="2.7.13.3" evidence="3"/>
<dbReference type="SUPFAM" id="SSF47384">
    <property type="entry name" value="Homodimeric domain of signal transducing histidine kinase"/>
    <property type="match status" value="1"/>
</dbReference>
<dbReference type="InterPro" id="IPR004358">
    <property type="entry name" value="Sig_transdc_His_kin-like_C"/>
</dbReference>
<dbReference type="PROSITE" id="PS50885">
    <property type="entry name" value="HAMP"/>
    <property type="match status" value="1"/>
</dbReference>
<evidence type="ECO:0000256" key="4">
    <source>
        <dbReference type="ARBA" id="ARBA00022475"/>
    </source>
</evidence>
<dbReference type="Pfam" id="PF00672">
    <property type="entry name" value="HAMP"/>
    <property type="match status" value="1"/>
</dbReference>
<reference evidence="19 20" key="1">
    <citation type="submission" date="2018-03" db="EMBL/GenBank/DDBJ databases">
        <title>Bacillus urumqiensis sp. nov., a moderately haloalkaliphilic bacterium isolated from a salt lake.</title>
        <authorList>
            <person name="Zhao B."/>
            <person name="Liao Z."/>
        </authorList>
    </citation>
    <scope>NUCLEOTIDE SEQUENCE [LARGE SCALE GENOMIC DNA]</scope>
    <source>
        <strain evidence="19 20">BZ-SZ-XJ18</strain>
    </source>
</reference>
<dbReference type="InterPro" id="IPR000700">
    <property type="entry name" value="PAS-assoc_C"/>
</dbReference>
<evidence type="ECO:0000259" key="15">
    <source>
        <dbReference type="PROSITE" id="PS50109"/>
    </source>
</evidence>
<dbReference type="InterPro" id="IPR003594">
    <property type="entry name" value="HATPase_dom"/>
</dbReference>
<evidence type="ECO:0000256" key="11">
    <source>
        <dbReference type="ARBA" id="ARBA00022989"/>
    </source>
</evidence>
<keyword evidence="11 14" id="KW-1133">Transmembrane helix</keyword>
<evidence type="ECO:0000256" key="12">
    <source>
        <dbReference type="ARBA" id="ARBA00023012"/>
    </source>
</evidence>
<comment type="caution">
    <text evidence="19">The sequence shown here is derived from an EMBL/GenBank/DDBJ whole genome shotgun (WGS) entry which is preliminary data.</text>
</comment>
<name>A0A2P6MDL3_ALKUR</name>
<comment type="catalytic activity">
    <reaction evidence="1">
        <text>ATP + protein L-histidine = ADP + protein N-phospho-L-histidine.</text>
        <dbReference type="EC" id="2.7.13.3"/>
    </reaction>
</comment>
<dbReference type="Pfam" id="PF23846">
    <property type="entry name" value="Cache_WalK"/>
    <property type="match status" value="1"/>
</dbReference>
<dbReference type="Pfam" id="PF00989">
    <property type="entry name" value="PAS"/>
    <property type="match status" value="1"/>
</dbReference>
<keyword evidence="4" id="KW-1003">Cell membrane</keyword>
<dbReference type="CDD" id="cd18773">
    <property type="entry name" value="PDC1_HK_sensor"/>
    <property type="match status" value="1"/>
</dbReference>
<dbReference type="GO" id="GO:0005524">
    <property type="term" value="F:ATP binding"/>
    <property type="evidence" value="ECO:0007669"/>
    <property type="project" value="UniProtKB-KW"/>
</dbReference>
<dbReference type="NCBIfam" id="TIGR00229">
    <property type="entry name" value="sensory_box"/>
    <property type="match status" value="1"/>
</dbReference>
<feature type="transmembrane region" description="Helical" evidence="14">
    <location>
        <begin position="12"/>
        <end position="33"/>
    </location>
</feature>
<dbReference type="InterPro" id="IPR003660">
    <property type="entry name" value="HAMP_dom"/>
</dbReference>
<dbReference type="InterPro" id="IPR035965">
    <property type="entry name" value="PAS-like_dom_sf"/>
</dbReference>
<dbReference type="Pfam" id="PF02518">
    <property type="entry name" value="HATPase_c"/>
    <property type="match status" value="1"/>
</dbReference>
<dbReference type="InterPro" id="IPR057640">
    <property type="entry name" value="Cache_WalK"/>
</dbReference>
<evidence type="ECO:0000256" key="7">
    <source>
        <dbReference type="ARBA" id="ARBA00022692"/>
    </source>
</evidence>
<dbReference type="PANTHER" id="PTHR45453:SF1">
    <property type="entry name" value="PHOSPHATE REGULON SENSOR PROTEIN PHOR"/>
    <property type="match status" value="1"/>
</dbReference>
<dbReference type="GO" id="GO:0004721">
    <property type="term" value="F:phosphoprotein phosphatase activity"/>
    <property type="evidence" value="ECO:0007669"/>
    <property type="project" value="TreeGrafter"/>
</dbReference>
<dbReference type="CDD" id="cd00075">
    <property type="entry name" value="HATPase"/>
    <property type="match status" value="1"/>
</dbReference>
<evidence type="ECO:0000259" key="18">
    <source>
        <dbReference type="PROSITE" id="PS50885"/>
    </source>
</evidence>
<dbReference type="GO" id="GO:0006355">
    <property type="term" value="P:regulation of DNA-templated transcription"/>
    <property type="evidence" value="ECO:0007669"/>
    <property type="project" value="InterPro"/>
</dbReference>
<dbReference type="InterPro" id="IPR003661">
    <property type="entry name" value="HisK_dim/P_dom"/>
</dbReference>
<dbReference type="RefSeq" id="WP_105960346.1">
    <property type="nucleotide sequence ID" value="NZ_PVNS01000018.1"/>
</dbReference>
<evidence type="ECO:0000259" key="17">
    <source>
        <dbReference type="PROSITE" id="PS50113"/>
    </source>
</evidence>
<dbReference type="CDD" id="cd06225">
    <property type="entry name" value="HAMP"/>
    <property type="match status" value="1"/>
</dbReference>
<keyword evidence="9 19" id="KW-0418">Kinase</keyword>
<protein>
    <recommendedName>
        <fullName evidence="3">histidine kinase</fullName>
        <ecNumber evidence="3">2.7.13.3</ecNumber>
    </recommendedName>
</protein>
<dbReference type="InterPro" id="IPR005467">
    <property type="entry name" value="His_kinase_dom"/>
</dbReference>
<dbReference type="OrthoDB" id="9813151at2"/>
<gene>
    <name evidence="19" type="primary">walK</name>
    <name evidence="19" type="ORF">C6I21_15265</name>
</gene>
<organism evidence="19 20">
    <name type="scientific">Alkalicoccus urumqiensis</name>
    <name type="common">Bacillus urumqiensis</name>
    <dbReference type="NCBI Taxonomy" id="1548213"/>
    <lineage>
        <taxon>Bacteria</taxon>
        <taxon>Bacillati</taxon>
        <taxon>Bacillota</taxon>
        <taxon>Bacilli</taxon>
        <taxon>Bacillales</taxon>
        <taxon>Bacillaceae</taxon>
        <taxon>Alkalicoccus</taxon>
    </lineage>
</organism>
<keyword evidence="20" id="KW-1185">Reference proteome</keyword>
<evidence type="ECO:0000259" key="16">
    <source>
        <dbReference type="PROSITE" id="PS50112"/>
    </source>
</evidence>
<dbReference type="SMART" id="SM00387">
    <property type="entry name" value="HATPase_c"/>
    <property type="match status" value="1"/>
</dbReference>
<dbReference type="SUPFAM" id="SSF103190">
    <property type="entry name" value="Sensory domain-like"/>
    <property type="match status" value="1"/>
</dbReference>
<dbReference type="SMART" id="SM00388">
    <property type="entry name" value="HisKA"/>
    <property type="match status" value="1"/>
</dbReference>
<feature type="domain" description="HAMP" evidence="18">
    <location>
        <begin position="215"/>
        <end position="267"/>
    </location>
</feature>
<keyword evidence="10" id="KW-0067">ATP-binding</keyword>
<evidence type="ECO:0000256" key="1">
    <source>
        <dbReference type="ARBA" id="ARBA00000085"/>
    </source>
</evidence>
<dbReference type="SMART" id="SM00304">
    <property type="entry name" value="HAMP"/>
    <property type="match status" value="1"/>
</dbReference>
<keyword evidence="8" id="KW-0547">Nucleotide-binding</keyword>
<dbReference type="Gene3D" id="1.10.287.130">
    <property type="match status" value="1"/>
</dbReference>
<evidence type="ECO:0000256" key="14">
    <source>
        <dbReference type="SAM" id="Phobius"/>
    </source>
</evidence>
<dbReference type="PRINTS" id="PR00344">
    <property type="entry name" value="BCTRLSENSOR"/>
</dbReference>
<dbReference type="GO" id="GO:0000155">
    <property type="term" value="F:phosphorelay sensor kinase activity"/>
    <property type="evidence" value="ECO:0007669"/>
    <property type="project" value="InterPro"/>
</dbReference>
<keyword evidence="13 14" id="KW-0472">Membrane</keyword>
<dbReference type="PROSITE" id="PS50112">
    <property type="entry name" value="PAS"/>
    <property type="match status" value="1"/>
</dbReference>
<dbReference type="SMART" id="SM00091">
    <property type="entry name" value="PAS"/>
    <property type="match status" value="1"/>
</dbReference>
<sequence length="621" mass="70058">MKKLRFYKSIHVKIVAIYVLLILIAMQLIGVYFTQQLEDQLEANFRENLNERAGLLAYNISQEMTADIEDELEEGQDVQEVRQSRINDIIRSDVFNLDNADVVVVDSDRNILATTNPSRSGRPGQGNYSMRVYPSLVTGSTDYDGEIMRDPENDDRVLVMTIPIESQTQEIIGAIDIQASMEGIYDQLQETNQILFAGTVLALGMTAALGIFLSRTISRPIVDMKEQAVIMGQGDFSQYVKVYGDDEIGQLADTFNDLTDKLQEANATTEGERRKLASVLMHMTDGVVATDRDGKVILVNRRAEEILARRQEDMVGTDLTRVLNLDKFMKLEDFYRFQDPLLLDFDTADEKMTIETNFSTISKENGEENGVIAVLHDVTEQERIEEERREFVANVSHELRTPLTSMKSYLEALQDGAMQDPDIAPQFLSVTANETDRMIRLVNDLLQLSKMDGRDEQMQMTEVDAPQLVNHIVDRFEMSTKNQEIQFKRKIPEQDITVFGDRDKLTQLMDNIVSNAVKYSPEGGTITVTLRTEESRIVVSVKDEGVGIPKDNVNHVFDRFYRVDKARSRNLGGTGLGLAIAREIALSHGGNIWVSSEWGKGTTFSFSLPYTQEAVMQHAGD</sequence>
<evidence type="ECO:0000313" key="20">
    <source>
        <dbReference type="Proteomes" id="UP000243650"/>
    </source>
</evidence>
<dbReference type="FunFam" id="1.10.287.130:FF:000001">
    <property type="entry name" value="Two-component sensor histidine kinase"/>
    <property type="match status" value="1"/>
</dbReference>
<dbReference type="Gene3D" id="3.30.565.10">
    <property type="entry name" value="Histidine kinase-like ATPase, C-terminal domain"/>
    <property type="match status" value="1"/>
</dbReference>
<dbReference type="InterPro" id="IPR013767">
    <property type="entry name" value="PAS_fold"/>
</dbReference>
<evidence type="ECO:0000256" key="5">
    <source>
        <dbReference type="ARBA" id="ARBA00022553"/>
    </source>
</evidence>
<dbReference type="InterPro" id="IPR036890">
    <property type="entry name" value="HATPase_C_sf"/>
</dbReference>
<keyword evidence="12" id="KW-0902">Two-component regulatory system</keyword>
<dbReference type="GO" id="GO:0005886">
    <property type="term" value="C:plasma membrane"/>
    <property type="evidence" value="ECO:0007669"/>
    <property type="project" value="UniProtKB-SubCell"/>
</dbReference>
<dbReference type="Gene3D" id="1.10.8.500">
    <property type="entry name" value="HAMP domain in histidine kinase"/>
    <property type="match status" value="1"/>
</dbReference>
<dbReference type="CDD" id="cd00130">
    <property type="entry name" value="PAS"/>
    <property type="match status" value="1"/>
</dbReference>
<dbReference type="PROSITE" id="PS50109">
    <property type="entry name" value="HIS_KIN"/>
    <property type="match status" value="1"/>
</dbReference>
<evidence type="ECO:0000256" key="3">
    <source>
        <dbReference type="ARBA" id="ARBA00012438"/>
    </source>
</evidence>
<feature type="domain" description="PAS" evidence="16">
    <location>
        <begin position="272"/>
        <end position="325"/>
    </location>
</feature>
<comment type="subcellular location">
    <subcellularLocation>
        <location evidence="2">Cell membrane</location>
        <topology evidence="2">Multi-pass membrane protein</topology>
    </subcellularLocation>
</comment>
<dbReference type="InterPro" id="IPR029151">
    <property type="entry name" value="Sensor-like_sf"/>
</dbReference>
<dbReference type="InterPro" id="IPR050351">
    <property type="entry name" value="BphY/WalK/GraS-like"/>
</dbReference>
<dbReference type="GO" id="GO:0016036">
    <property type="term" value="P:cellular response to phosphate starvation"/>
    <property type="evidence" value="ECO:0007669"/>
    <property type="project" value="TreeGrafter"/>
</dbReference>
<evidence type="ECO:0000256" key="6">
    <source>
        <dbReference type="ARBA" id="ARBA00022679"/>
    </source>
</evidence>
<dbReference type="SUPFAM" id="SSF55785">
    <property type="entry name" value="PYP-like sensor domain (PAS domain)"/>
    <property type="match status" value="1"/>
</dbReference>
<dbReference type="NCBIfam" id="NF033092">
    <property type="entry name" value="HK_WalK"/>
    <property type="match status" value="1"/>
</dbReference>
<dbReference type="SUPFAM" id="SSF158472">
    <property type="entry name" value="HAMP domain-like"/>
    <property type="match status" value="1"/>
</dbReference>
<evidence type="ECO:0000256" key="13">
    <source>
        <dbReference type="ARBA" id="ARBA00023136"/>
    </source>
</evidence>
<keyword evidence="7 14" id="KW-0812">Transmembrane</keyword>
<dbReference type="InterPro" id="IPR000014">
    <property type="entry name" value="PAS"/>
</dbReference>
<accession>A0A2P6MDL3</accession>
<dbReference type="InterPro" id="IPR049814">
    <property type="entry name" value="Resp_reg_WalK"/>
</dbReference>
<dbReference type="PROSITE" id="PS50113">
    <property type="entry name" value="PAC"/>
    <property type="match status" value="1"/>
</dbReference>
<keyword evidence="6" id="KW-0808">Transferase</keyword>
<dbReference type="Pfam" id="PF00512">
    <property type="entry name" value="HisKA"/>
    <property type="match status" value="1"/>
</dbReference>
<feature type="domain" description="PAC" evidence="17">
    <location>
        <begin position="336"/>
        <end position="390"/>
    </location>
</feature>
<dbReference type="Proteomes" id="UP000243650">
    <property type="component" value="Unassembled WGS sequence"/>
</dbReference>
<dbReference type="CDD" id="cd00082">
    <property type="entry name" value="HisKA"/>
    <property type="match status" value="1"/>
</dbReference>
<dbReference type="Gene3D" id="3.30.450.20">
    <property type="entry name" value="PAS domain"/>
    <property type="match status" value="2"/>
</dbReference>
<proteinExistence type="predicted"/>
<dbReference type="PANTHER" id="PTHR45453">
    <property type="entry name" value="PHOSPHATE REGULON SENSOR PROTEIN PHOR"/>
    <property type="match status" value="1"/>
</dbReference>
<evidence type="ECO:0000256" key="8">
    <source>
        <dbReference type="ARBA" id="ARBA00022741"/>
    </source>
</evidence>
<evidence type="ECO:0000313" key="19">
    <source>
        <dbReference type="EMBL" id="PRO64366.1"/>
    </source>
</evidence>